<feature type="region of interest" description="Disordered" evidence="2">
    <location>
        <begin position="1"/>
        <end position="21"/>
    </location>
</feature>
<dbReference type="SUPFAM" id="SSF117892">
    <property type="entry name" value="Band 7/SPFH domain"/>
    <property type="match status" value="1"/>
</dbReference>
<evidence type="ECO:0000313" key="5">
    <source>
        <dbReference type="Proteomes" id="UP000887565"/>
    </source>
</evidence>
<protein>
    <submittedName>
        <fullName evidence="6">Band 7 domain-containing protein</fullName>
    </submittedName>
</protein>
<dbReference type="Pfam" id="PF01145">
    <property type="entry name" value="Band_7"/>
    <property type="match status" value="1"/>
</dbReference>
<comment type="similarity">
    <text evidence="1">Belongs to the band 7/mec-2 family.</text>
</comment>
<accession>A0A915J3R8</accession>
<evidence type="ECO:0000313" key="6">
    <source>
        <dbReference type="WBParaSite" id="nRc.2.0.1.t20774-RA"/>
    </source>
</evidence>
<feature type="transmembrane region" description="Helical" evidence="3">
    <location>
        <begin position="77"/>
        <end position="100"/>
    </location>
</feature>
<organism evidence="5 6">
    <name type="scientific">Romanomermis culicivorax</name>
    <name type="common">Nematode worm</name>
    <dbReference type="NCBI Taxonomy" id="13658"/>
    <lineage>
        <taxon>Eukaryota</taxon>
        <taxon>Metazoa</taxon>
        <taxon>Ecdysozoa</taxon>
        <taxon>Nematoda</taxon>
        <taxon>Enoplea</taxon>
        <taxon>Dorylaimia</taxon>
        <taxon>Mermithida</taxon>
        <taxon>Mermithoidea</taxon>
        <taxon>Mermithidae</taxon>
        <taxon>Romanomermis</taxon>
    </lineage>
</organism>
<dbReference type="Proteomes" id="UP000887565">
    <property type="component" value="Unplaced"/>
</dbReference>
<reference evidence="6" key="1">
    <citation type="submission" date="2022-11" db="UniProtKB">
        <authorList>
            <consortium name="WormBaseParasite"/>
        </authorList>
    </citation>
    <scope>IDENTIFICATION</scope>
</reference>
<keyword evidence="3" id="KW-1133">Transmembrane helix</keyword>
<dbReference type="PANTHER" id="PTHR10264:SF19">
    <property type="entry name" value="AT06885P-RELATED"/>
    <property type="match status" value="1"/>
</dbReference>
<proteinExistence type="inferred from homology"/>
<feature type="domain" description="Band 7" evidence="4">
    <location>
        <begin position="54"/>
        <end position="187"/>
    </location>
</feature>
<evidence type="ECO:0000256" key="1">
    <source>
        <dbReference type="ARBA" id="ARBA00008164"/>
    </source>
</evidence>
<keyword evidence="3" id="KW-0812">Transmembrane</keyword>
<dbReference type="InterPro" id="IPR001107">
    <property type="entry name" value="Band_7"/>
</dbReference>
<feature type="transmembrane region" description="Helical" evidence="3">
    <location>
        <begin position="31"/>
        <end position="56"/>
    </location>
</feature>
<dbReference type="InterPro" id="IPR043202">
    <property type="entry name" value="Band-7_stomatin-like"/>
</dbReference>
<dbReference type="PANTHER" id="PTHR10264">
    <property type="entry name" value="BAND 7 PROTEIN-RELATED"/>
    <property type="match status" value="1"/>
</dbReference>
<sequence>MIEKPNYRSNGSTTRGNSWPYSESENNSHDVMSYLLFLCSGLLLLVTMPFSLIFCFKTIKEYERAVIFRLGRLRSGARGPGLIFILPYSVTVSVDAVVYFRISNPVISVTNVNDAALSTKLLAQTTLRNILGMKTLSEMLSERDHIAEVMEKILEEGTNPWGVKVERVEVKDIRLPDQLMRVMATEAEATREARAKVIAAEGEQRSSRALHDAAEIISRNPAAVQLRYLQTLSSIGATNNSFLDNNFPSAH</sequence>
<dbReference type="OMA" id="GRIQANK"/>
<evidence type="ECO:0000259" key="4">
    <source>
        <dbReference type="SMART" id="SM00244"/>
    </source>
</evidence>
<dbReference type="WBParaSite" id="nRc.2.0.1.t20774-RA">
    <property type="protein sequence ID" value="nRc.2.0.1.t20774-RA"/>
    <property type="gene ID" value="nRc.2.0.1.g20774"/>
</dbReference>
<evidence type="ECO:0000256" key="3">
    <source>
        <dbReference type="SAM" id="Phobius"/>
    </source>
</evidence>
<dbReference type="AlphaFoldDB" id="A0A915J3R8"/>
<keyword evidence="3" id="KW-0472">Membrane</keyword>
<evidence type="ECO:0000256" key="2">
    <source>
        <dbReference type="SAM" id="MobiDB-lite"/>
    </source>
</evidence>
<keyword evidence="5" id="KW-1185">Reference proteome</keyword>
<dbReference type="SMART" id="SM00244">
    <property type="entry name" value="PHB"/>
    <property type="match status" value="1"/>
</dbReference>
<dbReference type="Gene3D" id="6.10.250.2090">
    <property type="match status" value="1"/>
</dbReference>
<name>A0A915J3R8_ROMCU</name>
<dbReference type="Gene3D" id="3.30.479.30">
    <property type="entry name" value="Band 7 domain"/>
    <property type="match status" value="1"/>
</dbReference>
<dbReference type="InterPro" id="IPR036013">
    <property type="entry name" value="Band_7/SPFH_dom_sf"/>
</dbReference>
<feature type="compositionally biased region" description="Polar residues" evidence="2">
    <location>
        <begin position="7"/>
        <end position="21"/>
    </location>
</feature>
<dbReference type="FunFam" id="3.30.479.30:FF:000004">
    <property type="entry name" value="Putative membrane protease family, stomatin"/>
    <property type="match status" value="1"/>
</dbReference>
<dbReference type="GO" id="GO:0009898">
    <property type="term" value="C:cytoplasmic side of plasma membrane"/>
    <property type="evidence" value="ECO:0007669"/>
    <property type="project" value="UniProtKB-ARBA"/>
</dbReference>